<dbReference type="AlphaFoldDB" id="A0A4P9X8T0"/>
<sequence>MHRLAQQQRDAVNVLARRMAQPAAAMQRDKISFVFGVTYLWVTALLVGAAPWVIPLLYLAKIVVLLGLRFAIYRRKRWHYFMFDMCYYVNLLLVLLLLFPRPEGLLYTAVWGLATGPTLTAIIAWRNSLVFHSLDKVTSLIIHFEPPLVMFVLRWTDPAMMLKRYAPMARAKGPGPMTMILVSLAAYITWQSAYWVFIWRGRRDKIREGYATSTTHLLADRKSPVFKLTHRLIPRFRPAAFVVVQLFYTLLTLLPTPLYWSARWVHATYLVIVLSLSIWRGACFYFEVFSKRYVAQL</sequence>
<feature type="transmembrane region" description="Helical" evidence="13">
    <location>
        <begin position="80"/>
        <end position="99"/>
    </location>
</feature>
<keyword evidence="11" id="KW-1208">Phospholipid metabolism</keyword>
<protein>
    <recommendedName>
        <fullName evidence="3">Glycerophosphocholine acyltransferase 1</fullName>
    </recommendedName>
</protein>
<dbReference type="STRING" id="1555241.A0A4P9X8T0"/>
<keyword evidence="7 13" id="KW-1133">Transmembrane helix</keyword>
<dbReference type="Pfam" id="PF10998">
    <property type="entry name" value="DUF2838"/>
    <property type="match status" value="1"/>
</dbReference>
<dbReference type="PANTHER" id="PTHR31201">
    <property type="entry name" value="OS01G0585100 PROTEIN"/>
    <property type="match status" value="1"/>
</dbReference>
<dbReference type="GO" id="GO:0016746">
    <property type="term" value="F:acyltransferase activity"/>
    <property type="evidence" value="ECO:0007669"/>
    <property type="project" value="UniProtKB-KW"/>
</dbReference>
<evidence type="ECO:0000256" key="6">
    <source>
        <dbReference type="ARBA" id="ARBA00022692"/>
    </source>
</evidence>
<feature type="transmembrane region" description="Helical" evidence="13">
    <location>
        <begin position="31"/>
        <end position="50"/>
    </location>
</feature>
<reference evidence="15" key="1">
    <citation type="journal article" date="2018" name="Nat. Microbiol.">
        <title>Leveraging single-cell genomics to expand the fungal tree of life.</title>
        <authorList>
            <person name="Ahrendt S.R."/>
            <person name="Quandt C.A."/>
            <person name="Ciobanu D."/>
            <person name="Clum A."/>
            <person name="Salamov A."/>
            <person name="Andreopoulos B."/>
            <person name="Cheng J.F."/>
            <person name="Woyke T."/>
            <person name="Pelin A."/>
            <person name="Henrissat B."/>
            <person name="Reynolds N.K."/>
            <person name="Benny G.L."/>
            <person name="Smith M.E."/>
            <person name="James T.Y."/>
            <person name="Grigoriev I.V."/>
        </authorList>
    </citation>
    <scope>NUCLEOTIDE SEQUENCE [LARGE SCALE GENOMIC DNA]</scope>
    <source>
        <strain evidence="15">ATCC 52028</strain>
    </source>
</reference>
<keyword evidence="6 13" id="KW-0812">Transmembrane</keyword>
<evidence type="ECO:0000256" key="10">
    <source>
        <dbReference type="ARBA" id="ARBA00023209"/>
    </source>
</evidence>
<keyword evidence="12" id="KW-0012">Acyltransferase</keyword>
<evidence type="ECO:0000256" key="12">
    <source>
        <dbReference type="ARBA" id="ARBA00023315"/>
    </source>
</evidence>
<evidence type="ECO:0000256" key="8">
    <source>
        <dbReference type="ARBA" id="ARBA00023098"/>
    </source>
</evidence>
<evidence type="ECO:0000256" key="9">
    <source>
        <dbReference type="ARBA" id="ARBA00023136"/>
    </source>
</evidence>
<feature type="transmembrane region" description="Helical" evidence="13">
    <location>
        <begin position="176"/>
        <end position="197"/>
    </location>
</feature>
<evidence type="ECO:0000256" key="3">
    <source>
        <dbReference type="ARBA" id="ARBA00019082"/>
    </source>
</evidence>
<keyword evidence="4" id="KW-0444">Lipid biosynthesis</keyword>
<keyword evidence="8" id="KW-0443">Lipid metabolism</keyword>
<evidence type="ECO:0000313" key="15">
    <source>
        <dbReference type="Proteomes" id="UP000274922"/>
    </source>
</evidence>
<organism evidence="14 15">
    <name type="scientific">Caulochytrium protostelioides</name>
    <dbReference type="NCBI Taxonomy" id="1555241"/>
    <lineage>
        <taxon>Eukaryota</taxon>
        <taxon>Fungi</taxon>
        <taxon>Fungi incertae sedis</taxon>
        <taxon>Chytridiomycota</taxon>
        <taxon>Chytridiomycota incertae sedis</taxon>
        <taxon>Chytridiomycetes</taxon>
        <taxon>Caulochytriales</taxon>
        <taxon>Caulochytriaceae</taxon>
        <taxon>Caulochytrium</taxon>
    </lineage>
</organism>
<evidence type="ECO:0000256" key="4">
    <source>
        <dbReference type="ARBA" id="ARBA00022516"/>
    </source>
</evidence>
<keyword evidence="5" id="KW-0808">Transferase</keyword>
<dbReference type="GO" id="GO:0006656">
    <property type="term" value="P:phosphatidylcholine biosynthetic process"/>
    <property type="evidence" value="ECO:0007669"/>
    <property type="project" value="TreeGrafter"/>
</dbReference>
<comment type="subcellular location">
    <subcellularLocation>
        <location evidence="1">Membrane</location>
        <topology evidence="1">Multi-pass membrane protein</topology>
    </subcellularLocation>
</comment>
<evidence type="ECO:0000256" key="1">
    <source>
        <dbReference type="ARBA" id="ARBA00004141"/>
    </source>
</evidence>
<accession>A0A4P9X8T0</accession>
<comment type="similarity">
    <text evidence="2">Belongs to the GPC1 family.</text>
</comment>
<feature type="transmembrane region" description="Helical" evidence="13">
    <location>
        <begin position="56"/>
        <end position="73"/>
    </location>
</feature>
<feature type="transmembrane region" description="Helical" evidence="13">
    <location>
        <begin position="105"/>
        <end position="125"/>
    </location>
</feature>
<feature type="transmembrane region" description="Helical" evidence="13">
    <location>
        <begin position="239"/>
        <end position="260"/>
    </location>
</feature>
<feature type="transmembrane region" description="Helical" evidence="13">
    <location>
        <begin position="266"/>
        <end position="286"/>
    </location>
</feature>
<dbReference type="EMBL" id="ML014164">
    <property type="protein sequence ID" value="RKP01675.1"/>
    <property type="molecule type" value="Genomic_DNA"/>
</dbReference>
<gene>
    <name evidence="14" type="ORF">CXG81DRAFT_11686</name>
</gene>
<name>A0A4P9X8T0_9FUNG</name>
<proteinExistence type="inferred from homology"/>
<dbReference type="GO" id="GO:0016020">
    <property type="term" value="C:membrane"/>
    <property type="evidence" value="ECO:0007669"/>
    <property type="project" value="UniProtKB-SubCell"/>
</dbReference>
<evidence type="ECO:0000256" key="7">
    <source>
        <dbReference type="ARBA" id="ARBA00022989"/>
    </source>
</evidence>
<dbReference type="Proteomes" id="UP000274922">
    <property type="component" value="Unassembled WGS sequence"/>
</dbReference>
<evidence type="ECO:0000256" key="5">
    <source>
        <dbReference type="ARBA" id="ARBA00022679"/>
    </source>
</evidence>
<keyword evidence="9 13" id="KW-0472">Membrane</keyword>
<evidence type="ECO:0000313" key="14">
    <source>
        <dbReference type="EMBL" id="RKP01675.1"/>
    </source>
</evidence>
<feature type="transmembrane region" description="Helical" evidence="13">
    <location>
        <begin position="137"/>
        <end position="156"/>
    </location>
</feature>
<keyword evidence="10" id="KW-0594">Phospholipid biosynthesis</keyword>
<dbReference type="InterPro" id="IPR021261">
    <property type="entry name" value="GPCAT"/>
</dbReference>
<feature type="non-terminal residue" evidence="14">
    <location>
        <position position="297"/>
    </location>
</feature>
<evidence type="ECO:0000256" key="2">
    <source>
        <dbReference type="ARBA" id="ARBA00006675"/>
    </source>
</evidence>
<evidence type="ECO:0000256" key="11">
    <source>
        <dbReference type="ARBA" id="ARBA00023264"/>
    </source>
</evidence>
<dbReference type="OrthoDB" id="406287at2759"/>
<dbReference type="PANTHER" id="PTHR31201:SF1">
    <property type="entry name" value="GLYCEROPHOSPHOCHOLINE ACYLTRANSFERASE 1"/>
    <property type="match status" value="1"/>
</dbReference>
<evidence type="ECO:0000256" key="13">
    <source>
        <dbReference type="SAM" id="Phobius"/>
    </source>
</evidence>
<keyword evidence="15" id="KW-1185">Reference proteome</keyword>